<dbReference type="Gene3D" id="3.40.50.1980">
    <property type="entry name" value="Nitrogenase molybdenum iron protein domain"/>
    <property type="match status" value="2"/>
</dbReference>
<keyword evidence="9" id="KW-1185">Reference proteome</keyword>
<keyword evidence="5" id="KW-0862">Zinc</keyword>
<dbReference type="PANTHER" id="PTHR42953">
    <property type="entry name" value="HIGH-AFFINITY ZINC UPTAKE SYSTEM PROTEIN ZNUA-RELATED"/>
    <property type="match status" value="1"/>
</dbReference>
<proteinExistence type="inferred from homology"/>
<dbReference type="Pfam" id="PF01297">
    <property type="entry name" value="ZnuA"/>
    <property type="match status" value="1"/>
</dbReference>
<evidence type="ECO:0000313" key="9">
    <source>
        <dbReference type="Proteomes" id="UP000190787"/>
    </source>
</evidence>
<dbReference type="EMBL" id="MPZV01000001">
    <property type="protein sequence ID" value="OOY25410.1"/>
    <property type="molecule type" value="Genomic_DNA"/>
</dbReference>
<dbReference type="SUPFAM" id="SSF53807">
    <property type="entry name" value="Helical backbone' metal receptor"/>
    <property type="match status" value="1"/>
</dbReference>
<feature type="chain" id="PRO_5046365100" description="High-affinity zinc uptake system protein ZnuA" evidence="7">
    <location>
        <begin position="22"/>
        <end position="318"/>
    </location>
</feature>
<keyword evidence="4 7" id="KW-0732">Signal</keyword>
<comment type="caution">
    <text evidence="8">The sequence shown here is derived from an EMBL/GenBank/DDBJ whole genome shotgun (WGS) entry which is preliminary data.</text>
</comment>
<evidence type="ECO:0000256" key="6">
    <source>
        <dbReference type="SAM" id="MobiDB-lite"/>
    </source>
</evidence>
<evidence type="ECO:0000256" key="4">
    <source>
        <dbReference type="ARBA" id="ARBA00022729"/>
    </source>
</evidence>
<dbReference type="RefSeq" id="WP_078599434.1">
    <property type="nucleotide sequence ID" value="NZ_MPZV01000001.1"/>
</dbReference>
<evidence type="ECO:0000256" key="7">
    <source>
        <dbReference type="SAM" id="SignalP"/>
    </source>
</evidence>
<evidence type="ECO:0000313" key="8">
    <source>
        <dbReference type="EMBL" id="OOY25410.1"/>
    </source>
</evidence>
<comment type="similarity">
    <text evidence="1">Belongs to the bacterial solute-binding protein 9 family.</text>
</comment>
<name>A0ABX3N0J7_9RHOB</name>
<protein>
    <recommendedName>
        <fullName evidence="2">High-affinity zinc uptake system protein ZnuA</fullName>
    </recommendedName>
</protein>
<feature type="signal peptide" evidence="7">
    <location>
        <begin position="1"/>
        <end position="21"/>
    </location>
</feature>
<evidence type="ECO:0000256" key="3">
    <source>
        <dbReference type="ARBA" id="ARBA00022448"/>
    </source>
</evidence>
<reference evidence="8 9" key="1">
    <citation type="submission" date="2016-11" db="EMBL/GenBank/DDBJ databases">
        <title>A multilocus sequence analysis scheme for characterization of bacteria in the genus Thioclava.</title>
        <authorList>
            <person name="Liu Y."/>
            <person name="Shao Z."/>
        </authorList>
    </citation>
    <scope>NUCLEOTIDE SEQUENCE [LARGE SCALE GENOMIC DNA]</scope>
    <source>
        <strain evidence="8 9">TAW-CT134</strain>
    </source>
</reference>
<evidence type="ECO:0000256" key="2">
    <source>
        <dbReference type="ARBA" id="ARBA00015915"/>
    </source>
</evidence>
<keyword evidence="5" id="KW-0864">Zinc transport</keyword>
<feature type="region of interest" description="Disordered" evidence="6">
    <location>
        <begin position="111"/>
        <end position="138"/>
    </location>
</feature>
<evidence type="ECO:0000256" key="5">
    <source>
        <dbReference type="ARBA" id="ARBA00022906"/>
    </source>
</evidence>
<dbReference type="InterPro" id="IPR050492">
    <property type="entry name" value="Bact_metal-bind_prot9"/>
</dbReference>
<dbReference type="InterPro" id="IPR006127">
    <property type="entry name" value="ZnuA-like"/>
</dbReference>
<keyword evidence="5" id="KW-0406">Ion transport</keyword>
<accession>A0ABX3N0J7</accession>
<sequence>MRPTLPVLVSALAALPALAQAEVPSVVTDVPPVQSLVAQVMGDLGKPEVLLGQNSDPHHYQLRPSQARDLQDADLVFWIGPRLTPWLERALDGVGGKGQSIELLQAPGTNVRSFSAQDPHDHSADLDEDEDHAEAGHDDHAEVDQMTDPHAWLDPDNAKLWLGLIADDLSKADPEHADTYAANAEAAQARIETLDAKLKAEFAPVADKPFLVYHAAYGYLADHYGLTIMGALAPSDASTPGAAHLVSLRDEASAKDAVCAFPEANHDPKMVEILVDGTPVTLGKPLDPSGTALTYGPGLYNDLMQGMADTITACLSQG</sequence>
<keyword evidence="3" id="KW-0813">Transport</keyword>
<evidence type="ECO:0000256" key="1">
    <source>
        <dbReference type="ARBA" id="ARBA00011028"/>
    </source>
</evidence>
<gene>
    <name evidence="8" type="ORF">BMI91_03075</name>
</gene>
<organism evidence="8 9">
    <name type="scientific">Thioclava sediminum</name>
    <dbReference type="NCBI Taxonomy" id="1915319"/>
    <lineage>
        <taxon>Bacteria</taxon>
        <taxon>Pseudomonadati</taxon>
        <taxon>Pseudomonadota</taxon>
        <taxon>Alphaproteobacteria</taxon>
        <taxon>Rhodobacterales</taxon>
        <taxon>Paracoccaceae</taxon>
        <taxon>Thioclava</taxon>
    </lineage>
</organism>
<dbReference type="PANTHER" id="PTHR42953:SF3">
    <property type="entry name" value="HIGH-AFFINITY ZINC UPTAKE SYSTEM PROTEIN ZNUA"/>
    <property type="match status" value="1"/>
</dbReference>
<dbReference type="Proteomes" id="UP000190787">
    <property type="component" value="Unassembled WGS sequence"/>
</dbReference>